<protein>
    <recommendedName>
        <fullName evidence="1">MICOS complex subunit</fullName>
    </recommendedName>
</protein>
<reference evidence="3" key="1">
    <citation type="journal article" date="2016" name="Proc. Natl. Acad. Sci. U.S.A.">
        <title>Comparative genomics of biotechnologically important yeasts.</title>
        <authorList>
            <person name="Riley R."/>
            <person name="Haridas S."/>
            <person name="Wolfe K.H."/>
            <person name="Lopes M.R."/>
            <person name="Hittinger C.T."/>
            <person name="Goeker M."/>
            <person name="Salamov A.A."/>
            <person name="Wisecaver J.H."/>
            <person name="Long T.M."/>
            <person name="Calvey C.H."/>
            <person name="Aerts A.L."/>
            <person name="Barry K.W."/>
            <person name="Choi C."/>
            <person name="Clum A."/>
            <person name="Coughlan A.Y."/>
            <person name="Deshpande S."/>
            <person name="Douglass A.P."/>
            <person name="Hanson S.J."/>
            <person name="Klenk H.-P."/>
            <person name="LaButti K.M."/>
            <person name="Lapidus A."/>
            <person name="Lindquist E.A."/>
            <person name="Lipzen A.M."/>
            <person name="Meier-Kolthoff J.P."/>
            <person name="Ohm R.A."/>
            <person name="Otillar R.P."/>
            <person name="Pangilinan J.L."/>
            <person name="Peng Y."/>
            <person name="Rokas A."/>
            <person name="Rosa C.A."/>
            <person name="Scheuner C."/>
            <person name="Sibirny A.A."/>
            <person name="Slot J.C."/>
            <person name="Stielow J.B."/>
            <person name="Sun H."/>
            <person name="Kurtzman C.P."/>
            <person name="Blackwell M."/>
            <person name="Grigoriev I.V."/>
            <person name="Jeffries T.W."/>
        </authorList>
    </citation>
    <scope>NUCLEOTIDE SEQUENCE [LARGE SCALE GENOMIC DNA]</scope>
    <source>
        <strain evidence="3">NRRL Y-1626</strain>
    </source>
</reference>
<dbReference type="GO" id="GO:0042407">
    <property type="term" value="P:cristae formation"/>
    <property type="evidence" value="ECO:0007669"/>
    <property type="project" value="InterPro"/>
</dbReference>
<keyword evidence="1" id="KW-0472">Membrane</keyword>
<dbReference type="PANTHER" id="PTHR28268:SF1">
    <property type="entry name" value="MICOS SUBUNIT MIC26"/>
    <property type="match status" value="1"/>
</dbReference>
<comment type="function">
    <text evidence="1">Component of the MICOS complex, a large protein complex of the mitochondrial inner membrane that plays crucial roles in the maintenance of crista junctions, inner membrane architecture, and formation of contact sites to the outer membrane.</text>
</comment>
<comment type="caution">
    <text evidence="2">The sequence shown here is derived from an EMBL/GenBank/DDBJ whole genome shotgun (WGS) entry which is preliminary data.</text>
</comment>
<sequence length="220" mass="24856">MSRFYSEPVSINTESIEENEKSTPRISNQFEAVCGKKELTNEIITTRSPKALQDWFASQRTKLAFFLYKGEKKIEHATNSQQTYEKKFLKTYVDPIIEPAKKEDFAVGSGITIIGVLSGLIINKNVKQLRYIKPIMPLTLALIGFKLSLPETFKSFTDVSYKVEGNFVSENFLQKQASFVNKVKCTEQKIIDTAEGIQKCVKKEGEKVKEAAGKVATFFS</sequence>
<dbReference type="GO" id="GO:0044284">
    <property type="term" value="C:mitochondrial crista junction"/>
    <property type="evidence" value="ECO:0007669"/>
    <property type="project" value="TreeGrafter"/>
</dbReference>
<name>A0A1B7TGR0_9ASCO</name>
<gene>
    <name evidence="2" type="ORF">HANVADRAFT_52018</name>
</gene>
<evidence type="ECO:0000313" key="3">
    <source>
        <dbReference type="Proteomes" id="UP000092321"/>
    </source>
</evidence>
<dbReference type="GO" id="GO:0061617">
    <property type="term" value="C:MICOS complex"/>
    <property type="evidence" value="ECO:0007669"/>
    <property type="project" value="UniProtKB-UniRule"/>
</dbReference>
<dbReference type="Proteomes" id="UP000092321">
    <property type="component" value="Unassembled WGS sequence"/>
</dbReference>
<accession>A0A1B7TGR0</accession>
<dbReference type="OrthoDB" id="2399148at2759"/>
<organism evidence="2 3">
    <name type="scientific">Hanseniaspora valbyensis NRRL Y-1626</name>
    <dbReference type="NCBI Taxonomy" id="766949"/>
    <lineage>
        <taxon>Eukaryota</taxon>
        <taxon>Fungi</taxon>
        <taxon>Dikarya</taxon>
        <taxon>Ascomycota</taxon>
        <taxon>Saccharomycotina</taxon>
        <taxon>Saccharomycetes</taxon>
        <taxon>Saccharomycodales</taxon>
        <taxon>Saccharomycodaceae</taxon>
        <taxon>Hanseniaspora</taxon>
    </lineage>
</organism>
<evidence type="ECO:0000256" key="1">
    <source>
        <dbReference type="RuleBase" id="RU363021"/>
    </source>
</evidence>
<keyword evidence="1" id="KW-0496">Mitochondrion</keyword>
<dbReference type="InterPro" id="IPR033181">
    <property type="entry name" value="Mic26_fungi"/>
</dbReference>
<keyword evidence="3" id="KW-1185">Reference proteome</keyword>
<dbReference type="AlphaFoldDB" id="A0A1B7TGR0"/>
<evidence type="ECO:0000313" key="2">
    <source>
        <dbReference type="EMBL" id="OBA27923.1"/>
    </source>
</evidence>
<dbReference type="Pfam" id="PF09769">
    <property type="entry name" value="ApoO"/>
    <property type="match status" value="1"/>
</dbReference>
<dbReference type="InterPro" id="IPR019166">
    <property type="entry name" value="MIC26/MIC27"/>
</dbReference>
<comment type="subcellular location">
    <subcellularLocation>
        <location evidence="1">Mitochondrion inner membrane</location>
    </subcellularLocation>
</comment>
<keyword evidence="1" id="KW-0999">Mitochondrion inner membrane</keyword>
<dbReference type="PANTHER" id="PTHR28268">
    <property type="entry name" value="MICOS SUBUNIT MIC26"/>
    <property type="match status" value="1"/>
</dbReference>
<proteinExistence type="predicted"/>
<dbReference type="EMBL" id="LXPE01000006">
    <property type="protein sequence ID" value="OBA27923.1"/>
    <property type="molecule type" value="Genomic_DNA"/>
</dbReference>
<comment type="subunit">
    <text evidence="1">Component of the mitochondrial contact site and cristae organizing system (MICOS) complex.</text>
</comment>